<dbReference type="Gene3D" id="3.50.50.60">
    <property type="entry name" value="FAD/NAD(P)-binding domain"/>
    <property type="match status" value="1"/>
</dbReference>
<dbReference type="AlphaFoldDB" id="A0A8H5L841"/>
<proteinExistence type="predicted"/>
<dbReference type="Gene3D" id="1.10.405.40">
    <property type="match status" value="1"/>
</dbReference>
<dbReference type="GO" id="GO:0004497">
    <property type="term" value="F:monooxygenase activity"/>
    <property type="evidence" value="ECO:0007669"/>
    <property type="project" value="UniProtKB-KW"/>
</dbReference>
<dbReference type="InterPro" id="IPR002937">
    <property type="entry name" value="Amino_oxidase"/>
</dbReference>
<keyword evidence="3" id="KW-0560">Oxidoreductase</keyword>
<reference evidence="3 4" key="1">
    <citation type="submission" date="2020-05" db="EMBL/GenBank/DDBJ databases">
        <title>Identification and distribution of gene clusters putatively required for synthesis of sphingolipid metabolism inhibitors in phylogenetically diverse species of the filamentous fungus Fusarium.</title>
        <authorList>
            <person name="Kim H.-S."/>
            <person name="Busman M."/>
            <person name="Brown D.W."/>
            <person name="Divon H."/>
            <person name="Uhlig S."/>
            <person name="Proctor R.H."/>
        </authorList>
    </citation>
    <scope>NUCLEOTIDE SEQUENCE [LARGE SCALE GENOMIC DNA]</scope>
    <source>
        <strain evidence="3 4">NRRL 66333</strain>
    </source>
</reference>
<dbReference type="Pfam" id="PF01593">
    <property type="entry name" value="Amino_oxidase"/>
    <property type="match status" value="1"/>
</dbReference>
<sequence length="643" mass="70665">MHSLTSYSSTISQSIFSNRSPCVSSTSISDSHKHSKNDRTIPPSKPVFNSHFAKRQSSKIGEQKVRPQGWVDTPQIVYSAWNQAAGDIDQPLGTLPSNFSIALVGGGITNVVLAFNLVKAGADVTLIEATDDVGGRLRTIQTPDGVNVAEMGAMRFPPSEDLLYYYANEFNYTFIQNFPDPGKVPTMVFYQETPTSWISQNVTVKGFEKVSNGWGSLISKGLTGGSQSITAATQLTKWLSSSDVDTRNQVIPEWQKYLDEFGNDSFYTALQRIFGEKHEWDVPGGQVWTEDDFERFGTLGVGSGGFCAVYSAGFNSIFRLIVNGLESDQAIFAKMTDDGLQATGIRELANAIWQKATDLGLKTKFDTVAKITSGGGGDIDYVIIQETPSSDNGNSTADQSQYDFAVVGTSSRAMNFAFADVSDTTNEPIMSTAVNRGITDLHMTASSKLFIRTKKFWSDQPADFPRVILSDTDLPQAYTLDYGHPDYGMVLLTYAWEDLSQTILAIQDPHKLLSILKEQIARIMRDSSYPNYADFLDPVTDDDVYLVHWPLDQYSYGAFSLGLPGQDKLISSMFYDYQKLNDTSSSRVLINSDCTSFLGGWVDGGLQPAHNSMAAIFERFGSLNPAAADFAPSALLRASPYQY</sequence>
<dbReference type="GO" id="GO:0009063">
    <property type="term" value="P:amino acid catabolic process"/>
    <property type="evidence" value="ECO:0007669"/>
    <property type="project" value="TreeGrafter"/>
</dbReference>
<accession>A0A8H5L841</accession>
<feature type="domain" description="Amine oxidase" evidence="2">
    <location>
        <begin position="113"/>
        <end position="607"/>
    </location>
</feature>
<dbReference type="Proteomes" id="UP000547976">
    <property type="component" value="Unassembled WGS sequence"/>
</dbReference>
<organism evidence="3 4">
    <name type="scientific">Gibberella subglutinans</name>
    <name type="common">Fusarium subglutinans</name>
    <dbReference type="NCBI Taxonomy" id="42677"/>
    <lineage>
        <taxon>Eukaryota</taxon>
        <taxon>Fungi</taxon>
        <taxon>Dikarya</taxon>
        <taxon>Ascomycota</taxon>
        <taxon>Pezizomycotina</taxon>
        <taxon>Sordariomycetes</taxon>
        <taxon>Hypocreomycetidae</taxon>
        <taxon>Hypocreales</taxon>
        <taxon>Nectriaceae</taxon>
        <taxon>Fusarium</taxon>
        <taxon>Fusarium fujikuroi species complex</taxon>
    </lineage>
</organism>
<dbReference type="SUPFAM" id="SSF51905">
    <property type="entry name" value="FAD/NAD(P)-binding domain"/>
    <property type="match status" value="1"/>
</dbReference>
<protein>
    <submittedName>
        <fullName evidence="3">Tryptophan-2-monooxygenase</fullName>
    </submittedName>
</protein>
<gene>
    <name evidence="3" type="ORF">FSUBG_12328</name>
</gene>
<evidence type="ECO:0000259" key="2">
    <source>
        <dbReference type="Pfam" id="PF01593"/>
    </source>
</evidence>
<evidence type="ECO:0000256" key="1">
    <source>
        <dbReference type="SAM" id="MobiDB-lite"/>
    </source>
</evidence>
<keyword evidence="3" id="KW-0503">Monooxygenase</keyword>
<dbReference type="OrthoDB" id="7777654at2759"/>
<evidence type="ECO:0000313" key="3">
    <source>
        <dbReference type="EMBL" id="KAF5585811.1"/>
    </source>
</evidence>
<evidence type="ECO:0000313" key="4">
    <source>
        <dbReference type="Proteomes" id="UP000547976"/>
    </source>
</evidence>
<dbReference type="PANTHER" id="PTHR10742:SF342">
    <property type="entry name" value="AMINE OXIDASE"/>
    <property type="match status" value="1"/>
</dbReference>
<dbReference type="EMBL" id="JAAOAV010000262">
    <property type="protein sequence ID" value="KAF5585811.1"/>
    <property type="molecule type" value="Genomic_DNA"/>
</dbReference>
<dbReference type="InterPro" id="IPR050281">
    <property type="entry name" value="Flavin_monoamine_oxidase"/>
</dbReference>
<dbReference type="GO" id="GO:0001716">
    <property type="term" value="F:L-amino-acid oxidase activity"/>
    <property type="evidence" value="ECO:0007669"/>
    <property type="project" value="TreeGrafter"/>
</dbReference>
<dbReference type="PANTHER" id="PTHR10742">
    <property type="entry name" value="FLAVIN MONOAMINE OXIDASE"/>
    <property type="match status" value="1"/>
</dbReference>
<dbReference type="Gene3D" id="3.90.660.10">
    <property type="match status" value="1"/>
</dbReference>
<feature type="region of interest" description="Disordered" evidence="1">
    <location>
        <begin position="26"/>
        <end position="66"/>
    </location>
</feature>
<name>A0A8H5L841_GIBSU</name>
<keyword evidence="4" id="KW-1185">Reference proteome</keyword>
<dbReference type="GeneID" id="59311822"/>
<comment type="caution">
    <text evidence="3">The sequence shown here is derived from an EMBL/GenBank/DDBJ whole genome shotgun (WGS) entry which is preliminary data.</text>
</comment>
<dbReference type="SUPFAM" id="SSF54373">
    <property type="entry name" value="FAD-linked reductases, C-terminal domain"/>
    <property type="match status" value="1"/>
</dbReference>
<dbReference type="RefSeq" id="XP_036532204.1">
    <property type="nucleotide sequence ID" value="XM_036677104.1"/>
</dbReference>
<dbReference type="InterPro" id="IPR036188">
    <property type="entry name" value="FAD/NAD-bd_sf"/>
</dbReference>